<accession>A0A9D4HNA3</accession>
<feature type="region of interest" description="Disordered" evidence="1">
    <location>
        <begin position="149"/>
        <end position="200"/>
    </location>
</feature>
<dbReference type="Proteomes" id="UP000828390">
    <property type="component" value="Unassembled WGS sequence"/>
</dbReference>
<keyword evidence="3" id="KW-1185">Reference proteome</keyword>
<feature type="compositionally biased region" description="Basic and acidic residues" evidence="1">
    <location>
        <begin position="183"/>
        <end position="200"/>
    </location>
</feature>
<dbReference type="AlphaFoldDB" id="A0A9D4HNA3"/>
<feature type="region of interest" description="Disordered" evidence="1">
    <location>
        <begin position="111"/>
        <end position="131"/>
    </location>
</feature>
<evidence type="ECO:0000313" key="2">
    <source>
        <dbReference type="EMBL" id="KAH3724840.1"/>
    </source>
</evidence>
<organism evidence="2 3">
    <name type="scientific">Dreissena polymorpha</name>
    <name type="common">Zebra mussel</name>
    <name type="synonym">Mytilus polymorpha</name>
    <dbReference type="NCBI Taxonomy" id="45954"/>
    <lineage>
        <taxon>Eukaryota</taxon>
        <taxon>Metazoa</taxon>
        <taxon>Spiralia</taxon>
        <taxon>Lophotrochozoa</taxon>
        <taxon>Mollusca</taxon>
        <taxon>Bivalvia</taxon>
        <taxon>Autobranchia</taxon>
        <taxon>Heteroconchia</taxon>
        <taxon>Euheterodonta</taxon>
        <taxon>Imparidentia</taxon>
        <taxon>Neoheterodontei</taxon>
        <taxon>Myida</taxon>
        <taxon>Dreissenoidea</taxon>
        <taxon>Dreissenidae</taxon>
        <taxon>Dreissena</taxon>
    </lineage>
</organism>
<evidence type="ECO:0000313" key="3">
    <source>
        <dbReference type="Proteomes" id="UP000828390"/>
    </source>
</evidence>
<comment type="caution">
    <text evidence="2">The sequence shown here is derived from an EMBL/GenBank/DDBJ whole genome shotgun (WGS) entry which is preliminary data.</text>
</comment>
<dbReference type="EMBL" id="JAIWYP010000012">
    <property type="protein sequence ID" value="KAH3724840.1"/>
    <property type="molecule type" value="Genomic_DNA"/>
</dbReference>
<gene>
    <name evidence="2" type="ORF">DPMN_050667</name>
</gene>
<evidence type="ECO:0000256" key="1">
    <source>
        <dbReference type="SAM" id="MobiDB-lite"/>
    </source>
</evidence>
<reference evidence="2" key="1">
    <citation type="journal article" date="2019" name="bioRxiv">
        <title>The Genome of the Zebra Mussel, Dreissena polymorpha: A Resource for Invasive Species Research.</title>
        <authorList>
            <person name="McCartney M.A."/>
            <person name="Auch B."/>
            <person name="Kono T."/>
            <person name="Mallez S."/>
            <person name="Zhang Y."/>
            <person name="Obille A."/>
            <person name="Becker A."/>
            <person name="Abrahante J.E."/>
            <person name="Garbe J."/>
            <person name="Badalamenti J.P."/>
            <person name="Herman A."/>
            <person name="Mangelson H."/>
            <person name="Liachko I."/>
            <person name="Sullivan S."/>
            <person name="Sone E.D."/>
            <person name="Koren S."/>
            <person name="Silverstein K.A.T."/>
            <person name="Beckman K.B."/>
            <person name="Gohl D.M."/>
        </authorList>
    </citation>
    <scope>NUCLEOTIDE SEQUENCE</scope>
    <source>
        <strain evidence="2">Duluth1</strain>
        <tissue evidence="2">Whole animal</tissue>
    </source>
</reference>
<sequence>MALRYKITTKATRESKASAVLYDPEDVTSNVFVNKPVNLFGNIAESGGRLEHATKGTGIAVTEKERDNFRYEDREGCCCTVLRANQHQGTPSIAAKFAFFKHHEADRRQWKKLNGTNINKADTEDERGEGQGKRSWIAYDNLYADGRPVKERLGRNNDPIFQSNPPKHFQDMTPETKVPDGQTDGRAERRKDGKTDGRKD</sequence>
<name>A0A9D4HNA3_DREPO</name>
<protein>
    <submittedName>
        <fullName evidence="2">Uncharacterized protein</fullName>
    </submittedName>
</protein>
<reference evidence="2" key="2">
    <citation type="submission" date="2020-11" db="EMBL/GenBank/DDBJ databases">
        <authorList>
            <person name="McCartney M.A."/>
            <person name="Auch B."/>
            <person name="Kono T."/>
            <person name="Mallez S."/>
            <person name="Becker A."/>
            <person name="Gohl D.M."/>
            <person name="Silverstein K.A.T."/>
            <person name="Koren S."/>
            <person name="Bechman K.B."/>
            <person name="Herman A."/>
            <person name="Abrahante J.E."/>
            <person name="Garbe J."/>
        </authorList>
    </citation>
    <scope>NUCLEOTIDE SEQUENCE</scope>
    <source>
        <strain evidence="2">Duluth1</strain>
        <tissue evidence="2">Whole animal</tissue>
    </source>
</reference>
<proteinExistence type="predicted"/>